<feature type="compositionally biased region" description="Polar residues" evidence="1">
    <location>
        <begin position="33"/>
        <end position="45"/>
    </location>
</feature>
<evidence type="ECO:0000313" key="3">
    <source>
        <dbReference type="Proteomes" id="UP001222325"/>
    </source>
</evidence>
<dbReference type="AlphaFoldDB" id="A0AAD6TPC4"/>
<feature type="region of interest" description="Disordered" evidence="1">
    <location>
        <begin position="1"/>
        <end position="136"/>
    </location>
</feature>
<organism evidence="2 3">
    <name type="scientific">Mycena belliarum</name>
    <dbReference type="NCBI Taxonomy" id="1033014"/>
    <lineage>
        <taxon>Eukaryota</taxon>
        <taxon>Fungi</taxon>
        <taxon>Dikarya</taxon>
        <taxon>Basidiomycota</taxon>
        <taxon>Agaricomycotina</taxon>
        <taxon>Agaricomycetes</taxon>
        <taxon>Agaricomycetidae</taxon>
        <taxon>Agaricales</taxon>
        <taxon>Marasmiineae</taxon>
        <taxon>Mycenaceae</taxon>
        <taxon>Mycena</taxon>
    </lineage>
</organism>
<sequence>MAGAARRPHPQPTASDVALPPTPDTIFAAARASLQSTAPAYSRPSSRGAPCPQTRPPSCPQPASRPSSSTPRPTPSSPPPGPASSPLPPSTQGPRPGVRRAPAQGPRAAPDPQVGRRRRLPARHHLRRRPGQPPAHCPRLLKALVQGCGVSPHKVPELPPTRTSAVLVDSPPDSIFDAVHASLQPSSLANVQALVQECGVSPHKVTELPPTRTSAVLVDTRHSHIRRQDMRFFL</sequence>
<name>A0AAD6TPC4_9AGAR</name>
<evidence type="ECO:0000313" key="2">
    <source>
        <dbReference type="EMBL" id="KAJ7066817.1"/>
    </source>
</evidence>
<evidence type="ECO:0000256" key="1">
    <source>
        <dbReference type="SAM" id="MobiDB-lite"/>
    </source>
</evidence>
<keyword evidence="3" id="KW-1185">Reference proteome</keyword>
<comment type="caution">
    <text evidence="2">The sequence shown here is derived from an EMBL/GenBank/DDBJ whole genome shotgun (WGS) entry which is preliminary data.</text>
</comment>
<dbReference type="Proteomes" id="UP001222325">
    <property type="component" value="Unassembled WGS sequence"/>
</dbReference>
<reference evidence="2" key="1">
    <citation type="submission" date="2023-03" db="EMBL/GenBank/DDBJ databases">
        <title>Massive genome expansion in bonnet fungi (Mycena s.s.) driven by repeated elements and novel gene families across ecological guilds.</title>
        <authorList>
            <consortium name="Lawrence Berkeley National Laboratory"/>
            <person name="Harder C.B."/>
            <person name="Miyauchi S."/>
            <person name="Viragh M."/>
            <person name="Kuo A."/>
            <person name="Thoen E."/>
            <person name="Andreopoulos B."/>
            <person name="Lu D."/>
            <person name="Skrede I."/>
            <person name="Drula E."/>
            <person name="Henrissat B."/>
            <person name="Morin E."/>
            <person name="Kohler A."/>
            <person name="Barry K."/>
            <person name="LaButti K."/>
            <person name="Morin E."/>
            <person name="Salamov A."/>
            <person name="Lipzen A."/>
            <person name="Mereny Z."/>
            <person name="Hegedus B."/>
            <person name="Baldrian P."/>
            <person name="Stursova M."/>
            <person name="Weitz H."/>
            <person name="Taylor A."/>
            <person name="Grigoriev I.V."/>
            <person name="Nagy L.G."/>
            <person name="Martin F."/>
            <person name="Kauserud H."/>
        </authorList>
    </citation>
    <scope>NUCLEOTIDE SEQUENCE</scope>
    <source>
        <strain evidence="2">CBHHK173m</strain>
    </source>
</reference>
<feature type="compositionally biased region" description="Low complexity" evidence="1">
    <location>
        <begin position="61"/>
        <end position="71"/>
    </location>
</feature>
<protein>
    <submittedName>
        <fullName evidence="2">Uncharacterized protein</fullName>
    </submittedName>
</protein>
<dbReference type="EMBL" id="JARJCN010000162">
    <property type="protein sequence ID" value="KAJ7066817.1"/>
    <property type="molecule type" value="Genomic_DNA"/>
</dbReference>
<proteinExistence type="predicted"/>
<accession>A0AAD6TPC4</accession>
<feature type="compositionally biased region" description="Basic residues" evidence="1">
    <location>
        <begin position="115"/>
        <end position="130"/>
    </location>
</feature>
<feature type="compositionally biased region" description="Low complexity" evidence="1">
    <location>
        <begin position="92"/>
        <end position="113"/>
    </location>
</feature>
<feature type="compositionally biased region" description="Pro residues" evidence="1">
    <location>
        <begin position="72"/>
        <end position="91"/>
    </location>
</feature>
<gene>
    <name evidence="2" type="ORF">B0H15DRAFT_958334</name>
</gene>